<dbReference type="RefSeq" id="WP_064394620.1">
    <property type="nucleotide sequence ID" value="NZ_LQIR01000005.1"/>
</dbReference>
<dbReference type="Pfam" id="PF09990">
    <property type="entry name" value="DUF2231"/>
    <property type="match status" value="1"/>
</dbReference>
<feature type="transmembrane region" description="Helical" evidence="1">
    <location>
        <begin position="109"/>
        <end position="128"/>
    </location>
</feature>
<feature type="transmembrane region" description="Helical" evidence="1">
    <location>
        <begin position="52"/>
        <end position="71"/>
    </location>
</feature>
<organism evidence="3 4">
    <name type="scientific">Mycobacterium lehmannii</name>
    <dbReference type="NCBI Taxonomy" id="2048550"/>
    <lineage>
        <taxon>Bacteria</taxon>
        <taxon>Bacillati</taxon>
        <taxon>Actinomycetota</taxon>
        <taxon>Actinomycetes</taxon>
        <taxon>Mycobacteriales</taxon>
        <taxon>Mycobacteriaceae</taxon>
        <taxon>Mycobacterium</taxon>
    </lineage>
</organism>
<accession>A0A124EQ93</accession>
<evidence type="ECO:0000313" key="4">
    <source>
        <dbReference type="Proteomes" id="UP000053707"/>
    </source>
</evidence>
<feature type="transmembrane region" description="Helical" evidence="1">
    <location>
        <begin position="140"/>
        <end position="162"/>
    </location>
</feature>
<comment type="caution">
    <text evidence="3">The sequence shown here is derived from an EMBL/GenBank/DDBJ whole genome shotgun (WGS) entry which is preliminary data.</text>
</comment>
<dbReference type="EMBL" id="LQIR01000005">
    <property type="protein sequence ID" value="KUI19636.1"/>
    <property type="molecule type" value="Genomic_DNA"/>
</dbReference>
<reference evidence="3 4" key="1">
    <citation type="submission" date="2016-01" db="EMBL/GenBank/DDBJ databases">
        <authorList>
            <consortium name="TB Trials Study Group"/>
            <person name="Sutton G."/>
            <person name="Brinkac L."/>
            <person name="Sanka R."/>
            <person name="Adams M."/>
            <person name="Lau E.L."/>
            <person name="Macaden R."/>
            <person name="Grewal H.M.S."/>
        </authorList>
    </citation>
    <scope>NUCLEOTIDE SEQUENCE [LARGE SCALE GENOMIC DNA]</scope>
    <source>
        <strain evidence="3 4">IS-1744</strain>
    </source>
</reference>
<dbReference type="AlphaFoldDB" id="A0A124EQ93"/>
<protein>
    <recommendedName>
        <fullName evidence="2">DUF2231 domain-containing protein</fullName>
    </recommendedName>
</protein>
<keyword evidence="1" id="KW-1133">Transmembrane helix</keyword>
<feature type="transmembrane region" description="Helical" evidence="1">
    <location>
        <begin position="80"/>
        <end position="97"/>
    </location>
</feature>
<evidence type="ECO:0000259" key="2">
    <source>
        <dbReference type="Pfam" id="PF09990"/>
    </source>
</evidence>
<proteinExistence type="predicted"/>
<name>A0A124EQ93_9MYCO</name>
<keyword evidence="1" id="KW-0472">Membrane</keyword>
<dbReference type="InterPro" id="IPR019251">
    <property type="entry name" value="DUF2231_TM"/>
</dbReference>
<dbReference type="Proteomes" id="UP000053707">
    <property type="component" value="Unassembled WGS sequence"/>
</dbReference>
<evidence type="ECO:0000313" key="3">
    <source>
        <dbReference type="EMBL" id="KUI19636.1"/>
    </source>
</evidence>
<feature type="domain" description="DUF2231" evidence="2">
    <location>
        <begin position="46"/>
        <end position="169"/>
    </location>
</feature>
<gene>
    <name evidence="3" type="ORF">AU192_01390</name>
</gene>
<keyword evidence="1" id="KW-0812">Transmembrane</keyword>
<keyword evidence="4" id="KW-1185">Reference proteome</keyword>
<evidence type="ECO:0000256" key="1">
    <source>
        <dbReference type="SAM" id="Phobius"/>
    </source>
</evidence>
<sequence>MDMHALLQMPESADSLDAVADRTADAVDRMLGDGALARGLRGSWLGHPTHPLMVTLPIGAWMSSMVLDLVFKDRDAARQLIAIGLAATPPAVLAGLAEFPTLGKRQRRVGLLHAAGNTVAAVSFWVAYRKYKRGKVGAARAFSVLGLTAVSVGGALGGHLSYAQGAGVHRWQLTG</sequence>